<dbReference type="RefSeq" id="WP_151175811.1">
    <property type="nucleotide sequence ID" value="NZ_CP042906.1"/>
</dbReference>
<reference evidence="1 2" key="1">
    <citation type="submission" date="2019-08" db="EMBL/GenBank/DDBJ databases">
        <title>Hyperibacter terrae gen. nov., sp. nov. and Hyperibacter viscosus sp. nov., two new members in the family Rhodospirillaceae isolated from the rhizosphere of Hypericum perforatum.</title>
        <authorList>
            <person name="Noviana Z."/>
        </authorList>
    </citation>
    <scope>NUCLEOTIDE SEQUENCE [LARGE SCALE GENOMIC DNA]</scope>
    <source>
        <strain evidence="1 2">R5913</strain>
    </source>
</reference>
<dbReference type="SUPFAM" id="SSF56059">
    <property type="entry name" value="Glutathione synthetase ATP-binding domain-like"/>
    <property type="match status" value="1"/>
</dbReference>
<protein>
    <recommendedName>
        <fullName evidence="3">ATP-grasp domain-containing protein</fullName>
    </recommendedName>
</protein>
<gene>
    <name evidence="1" type="ORF">FRZ44_06360</name>
</gene>
<accession>A0A5J6MD71</accession>
<dbReference type="OrthoDB" id="9794735at2"/>
<evidence type="ECO:0008006" key="3">
    <source>
        <dbReference type="Google" id="ProtNLM"/>
    </source>
</evidence>
<dbReference type="EMBL" id="CP042906">
    <property type="protein sequence ID" value="QEX15353.1"/>
    <property type="molecule type" value="Genomic_DNA"/>
</dbReference>
<evidence type="ECO:0000313" key="2">
    <source>
        <dbReference type="Proteomes" id="UP000326202"/>
    </source>
</evidence>
<evidence type="ECO:0000313" key="1">
    <source>
        <dbReference type="EMBL" id="QEX15353.1"/>
    </source>
</evidence>
<organism evidence="1 2">
    <name type="scientific">Hypericibacter terrae</name>
    <dbReference type="NCBI Taxonomy" id="2602015"/>
    <lineage>
        <taxon>Bacteria</taxon>
        <taxon>Pseudomonadati</taxon>
        <taxon>Pseudomonadota</taxon>
        <taxon>Alphaproteobacteria</taxon>
        <taxon>Rhodospirillales</taxon>
        <taxon>Dongiaceae</taxon>
        <taxon>Hypericibacter</taxon>
    </lineage>
</organism>
<dbReference type="Gene3D" id="3.30.470.20">
    <property type="entry name" value="ATP-grasp fold, B domain"/>
    <property type="match status" value="1"/>
</dbReference>
<dbReference type="Proteomes" id="UP000326202">
    <property type="component" value="Chromosome"/>
</dbReference>
<dbReference type="KEGG" id="htq:FRZ44_06360"/>
<sequence>MLTAIGIDSDPTLVHFARAATGMGAELRLLNLRAAVEGSWHLPLGSQEPASFEFAGERLALAPDDAIYCRLIDLSPVVEEREVRRRWRSLVGGLAAWLEQSEGVVINRPGHAADNGSKPLHEAWLRRQGFAVPASLTSSSAERLSAFAAAGPTIAKSVQGIRADTRAVAPEDFVGFVTGRGPVHLQRRIVGRDLRIHVVGDALHGEMIESDAVDYRTDVARFREFPVPTDLADQLVRATREAGLIFAGWDFKLDEQGRFWCLEANPMPGYDGYDTRANGAISHSLVERLKSRH</sequence>
<keyword evidence="2" id="KW-1185">Reference proteome</keyword>
<name>A0A5J6MD71_9PROT</name>
<proteinExistence type="predicted"/>
<dbReference type="AlphaFoldDB" id="A0A5J6MD71"/>